<dbReference type="Pfam" id="PF17667">
    <property type="entry name" value="Pkinase_fungal"/>
    <property type="match status" value="2"/>
</dbReference>
<dbReference type="PROSITE" id="PS00109">
    <property type="entry name" value="PROTEIN_KINASE_TYR"/>
    <property type="match status" value="1"/>
</dbReference>
<dbReference type="Gene3D" id="1.10.510.10">
    <property type="entry name" value="Transferase(Phosphotransferase) domain 1"/>
    <property type="match status" value="1"/>
</dbReference>
<dbReference type="SUPFAM" id="SSF56112">
    <property type="entry name" value="Protein kinase-like (PK-like)"/>
    <property type="match status" value="1"/>
</dbReference>
<dbReference type="InterPro" id="IPR040976">
    <property type="entry name" value="Pkinase_fungal"/>
</dbReference>
<reference evidence="3 4" key="1">
    <citation type="journal article" date="2019" name="Nat. Ecol. Evol.">
        <title>Megaphylogeny resolves global patterns of mushroom evolution.</title>
        <authorList>
            <person name="Varga T."/>
            <person name="Krizsan K."/>
            <person name="Foldi C."/>
            <person name="Dima B."/>
            <person name="Sanchez-Garcia M."/>
            <person name="Sanchez-Ramirez S."/>
            <person name="Szollosi G.J."/>
            <person name="Szarkandi J.G."/>
            <person name="Papp V."/>
            <person name="Albert L."/>
            <person name="Andreopoulos W."/>
            <person name="Angelini C."/>
            <person name="Antonin V."/>
            <person name="Barry K.W."/>
            <person name="Bougher N.L."/>
            <person name="Buchanan P."/>
            <person name="Buyck B."/>
            <person name="Bense V."/>
            <person name="Catcheside P."/>
            <person name="Chovatia M."/>
            <person name="Cooper J."/>
            <person name="Damon W."/>
            <person name="Desjardin D."/>
            <person name="Finy P."/>
            <person name="Geml J."/>
            <person name="Haridas S."/>
            <person name="Hughes K."/>
            <person name="Justo A."/>
            <person name="Karasinski D."/>
            <person name="Kautmanova I."/>
            <person name="Kiss B."/>
            <person name="Kocsube S."/>
            <person name="Kotiranta H."/>
            <person name="LaButti K.M."/>
            <person name="Lechner B.E."/>
            <person name="Liimatainen K."/>
            <person name="Lipzen A."/>
            <person name="Lukacs Z."/>
            <person name="Mihaltcheva S."/>
            <person name="Morgado L.N."/>
            <person name="Niskanen T."/>
            <person name="Noordeloos M.E."/>
            <person name="Ohm R.A."/>
            <person name="Ortiz-Santana B."/>
            <person name="Ovrebo C."/>
            <person name="Racz N."/>
            <person name="Riley R."/>
            <person name="Savchenko A."/>
            <person name="Shiryaev A."/>
            <person name="Soop K."/>
            <person name="Spirin V."/>
            <person name="Szebenyi C."/>
            <person name="Tomsovsky M."/>
            <person name="Tulloss R.E."/>
            <person name="Uehling J."/>
            <person name="Grigoriev I.V."/>
            <person name="Vagvolgyi C."/>
            <person name="Papp T."/>
            <person name="Martin F.M."/>
            <person name="Miettinen O."/>
            <person name="Hibbett D.S."/>
            <person name="Nagy L.G."/>
        </authorList>
    </citation>
    <scope>NUCLEOTIDE SEQUENCE [LARGE SCALE GENOMIC DNA]</scope>
    <source>
        <strain evidence="3 4">CBS 962.96</strain>
    </source>
</reference>
<feature type="domain" description="Fungal-type protein kinase" evidence="2">
    <location>
        <begin position="443"/>
        <end position="564"/>
    </location>
</feature>
<evidence type="ECO:0000313" key="3">
    <source>
        <dbReference type="EMBL" id="THU85267.1"/>
    </source>
</evidence>
<evidence type="ECO:0000256" key="1">
    <source>
        <dbReference type="SAM" id="MobiDB-lite"/>
    </source>
</evidence>
<keyword evidence="4" id="KW-1185">Reference proteome</keyword>
<feature type="compositionally biased region" description="Basic residues" evidence="1">
    <location>
        <begin position="743"/>
        <end position="754"/>
    </location>
</feature>
<name>A0A4S8L949_DENBC</name>
<dbReference type="OrthoDB" id="2739948at2759"/>
<feature type="domain" description="Fungal-type protein kinase" evidence="2">
    <location>
        <begin position="208"/>
        <end position="429"/>
    </location>
</feature>
<dbReference type="InterPro" id="IPR011009">
    <property type="entry name" value="Kinase-like_dom_sf"/>
</dbReference>
<feature type="region of interest" description="Disordered" evidence="1">
    <location>
        <begin position="724"/>
        <end position="754"/>
    </location>
</feature>
<dbReference type="EMBL" id="ML179557">
    <property type="protein sequence ID" value="THU85267.1"/>
    <property type="molecule type" value="Genomic_DNA"/>
</dbReference>
<dbReference type="PANTHER" id="PTHR38248:SF2">
    <property type="entry name" value="FUNK1 11"/>
    <property type="match status" value="1"/>
</dbReference>
<dbReference type="Proteomes" id="UP000297245">
    <property type="component" value="Unassembled WGS sequence"/>
</dbReference>
<dbReference type="GO" id="GO:0004672">
    <property type="term" value="F:protein kinase activity"/>
    <property type="evidence" value="ECO:0007669"/>
    <property type="project" value="InterPro"/>
</dbReference>
<gene>
    <name evidence="3" type="ORF">K435DRAFT_970791</name>
</gene>
<dbReference type="PANTHER" id="PTHR38248">
    <property type="entry name" value="FUNK1 6"/>
    <property type="match status" value="1"/>
</dbReference>
<accession>A0A4S8L949</accession>
<dbReference type="InterPro" id="IPR008266">
    <property type="entry name" value="Tyr_kinase_AS"/>
</dbReference>
<organism evidence="3 4">
    <name type="scientific">Dendrothele bispora (strain CBS 962.96)</name>
    <dbReference type="NCBI Taxonomy" id="1314807"/>
    <lineage>
        <taxon>Eukaryota</taxon>
        <taxon>Fungi</taxon>
        <taxon>Dikarya</taxon>
        <taxon>Basidiomycota</taxon>
        <taxon>Agaricomycotina</taxon>
        <taxon>Agaricomycetes</taxon>
        <taxon>Agaricomycetidae</taxon>
        <taxon>Agaricales</taxon>
        <taxon>Agaricales incertae sedis</taxon>
        <taxon>Dendrothele</taxon>
    </lineage>
</organism>
<evidence type="ECO:0000259" key="2">
    <source>
        <dbReference type="Pfam" id="PF17667"/>
    </source>
</evidence>
<protein>
    <recommendedName>
        <fullName evidence="2">Fungal-type protein kinase domain-containing protein</fullName>
    </recommendedName>
</protein>
<sequence>MADSDHPSPVTPPQSTNVAAVAATVNSTPLSRKFAGSNQFNTDPVPRTHRFFDFATEMAGKFVGPIDAKTFLDKFLGKDALRQGTGMPSSPWRKEDVRKAFQAVPVDQTEAVMYEPLEEAITKCIDSSRFTYVDAHATLDVDKLDNAPDSSPDGILYDNERCVDRTAKSQSSYSDSLLEVKTHKVNSPFNDSDPAAFVDVQQDGVKLRGQLISYAVAQFAHQFRTHLFMVLVRGKTARFIRWDHAGAILSKEFEYAKKPYLADFYSRYTHATPAARGIDNTVEIIPFDTDEAARARSALQDKGFIPKTAKTAPIFKFHIWDDLNNSKWDDDNEDEDEEDEETQESPLSKVYYGSTPFFNAIHSITGRATRVFKVWEPESDTFVLLKDSWRVNSTSIKPEGKVYTRLHAKRVRNIPTCLGTGDVNPSSSFHRTLTQLYDDSLCSHIHYRFILKEICFGNITNFKDTKELITVLRDTLIAHDHALRNSSILHRDVSIGNILIFEDDSGKRKGLLNDWELCKTLRTPLEAERTGTWQFISTALLQAMVGCHEPRDDFESFFHVLGWTALKFTKHGLGDGSLHHLLHNTYNEAFFDGGRISGGLGKRGTMASRRLSRAGFVPSAFCDIIVDFEDTCASRYVPTPDPDDVRELSRHIENATVEEVKLLLMGNSIWMLHTKQGRLNSAAWMIERCDQALESSDWPEDALLRLEHSLPKNLYATGFKRPNHVSAQELEQTSRNEGSRPYSKPKRSRTTRKS</sequence>
<proteinExistence type="predicted"/>
<dbReference type="AlphaFoldDB" id="A0A4S8L949"/>
<evidence type="ECO:0000313" key="4">
    <source>
        <dbReference type="Proteomes" id="UP000297245"/>
    </source>
</evidence>